<dbReference type="PROSITE" id="PS50837">
    <property type="entry name" value="NACHT"/>
    <property type="match status" value="1"/>
</dbReference>
<accession>A0A2Z6EY00</accession>
<dbReference type="Gene3D" id="1.25.40.10">
    <property type="entry name" value="Tetratricopeptide repeat domain"/>
    <property type="match status" value="1"/>
</dbReference>
<dbReference type="EMBL" id="AP018150">
    <property type="protein sequence ID" value="BBE09995.1"/>
    <property type="molecule type" value="Genomic_DNA"/>
</dbReference>
<dbReference type="Pfam" id="PF13646">
    <property type="entry name" value="HEAT_2"/>
    <property type="match status" value="4"/>
</dbReference>
<dbReference type="GO" id="GO:0016491">
    <property type="term" value="F:oxidoreductase activity"/>
    <property type="evidence" value="ECO:0007669"/>
    <property type="project" value="TreeGrafter"/>
</dbReference>
<dbReference type="PANTHER" id="PTHR12697">
    <property type="entry name" value="PBS LYASE HEAT-LIKE PROTEIN"/>
    <property type="match status" value="1"/>
</dbReference>
<dbReference type="Proteomes" id="UP000282597">
    <property type="component" value="Chromosome"/>
</dbReference>
<reference evidence="1 2" key="1">
    <citation type="journal article" date="2018" name="Microbes Environ.">
        <title>Comparative Genomic Insights into Endofungal Lifestyles of Two Bacterial Endosymbionts, Mycoavidus cysteinexigens and Burkholderia rhizoxinica.</title>
        <authorList>
            <person name="Sharmin D."/>
            <person name="Guo Y."/>
            <person name="Nishizawa T."/>
            <person name="Ohshima S."/>
            <person name="Sato Y."/>
            <person name="Takashima Y."/>
            <person name="Narisawa K."/>
            <person name="Ohta H."/>
        </authorList>
    </citation>
    <scope>NUCLEOTIDE SEQUENCE [LARGE SCALE GENOMIC DNA]</scope>
    <source>
        <strain evidence="1 2">B1-EB</strain>
    </source>
</reference>
<dbReference type="SUPFAM" id="SSF48452">
    <property type="entry name" value="TPR-like"/>
    <property type="match status" value="1"/>
</dbReference>
<organism evidence="1 2">
    <name type="scientific">Mycoavidus cysteinexigens</name>
    <dbReference type="NCBI Taxonomy" id="1553431"/>
    <lineage>
        <taxon>Bacteria</taxon>
        <taxon>Pseudomonadati</taxon>
        <taxon>Pseudomonadota</taxon>
        <taxon>Betaproteobacteria</taxon>
        <taxon>Burkholderiales</taxon>
        <taxon>Burkholderiaceae</taxon>
        <taxon>Mycoavidus</taxon>
    </lineage>
</organism>
<dbReference type="InterPro" id="IPR007111">
    <property type="entry name" value="NACHT_NTPase"/>
</dbReference>
<dbReference type="InterPro" id="IPR011989">
    <property type="entry name" value="ARM-like"/>
</dbReference>
<dbReference type="SUPFAM" id="SSF48371">
    <property type="entry name" value="ARM repeat"/>
    <property type="match status" value="2"/>
</dbReference>
<dbReference type="RefSeq" id="WP_045364887.1">
    <property type="nucleotide sequence ID" value="NZ_AP018150.1"/>
</dbReference>
<dbReference type="Gene3D" id="3.40.50.300">
    <property type="entry name" value="P-loop containing nucleotide triphosphate hydrolases"/>
    <property type="match status" value="1"/>
</dbReference>
<name>A0A2Z6EY00_9BURK</name>
<dbReference type="Gene3D" id="1.25.10.10">
    <property type="entry name" value="Leucine-rich Repeat Variant"/>
    <property type="match status" value="6"/>
</dbReference>
<evidence type="ECO:0000313" key="1">
    <source>
        <dbReference type="EMBL" id="BBE09995.1"/>
    </source>
</evidence>
<evidence type="ECO:0000313" key="2">
    <source>
        <dbReference type="Proteomes" id="UP000282597"/>
    </source>
</evidence>
<gene>
    <name evidence="1" type="ORF">MCB1EB_1834</name>
</gene>
<dbReference type="Pfam" id="PF05729">
    <property type="entry name" value="NACHT"/>
    <property type="match status" value="1"/>
</dbReference>
<dbReference type="InterPro" id="IPR027417">
    <property type="entry name" value="P-loop_NTPase"/>
</dbReference>
<sequence length="1418" mass="156555">MELLGQIWRAGWGITRDFNKSATDFYKEALEYEKQGALDKAQACYRQALRVTEKLNSTETLARIHLDYAGLLEKQRNMIEAGNAYQHAQRYALDASRLEPDQLEVQGLLKNIGLCHSQYLLAQGLSAQSEQVLRETVQVVKGNVSEQNARSDTFLPLLTNNSASDSLPFSTQAGNPEGKIVVQNCQGMINAPVQGKNNTVNVHYYSPNSEARQPHAVSLDSLRNALYQHYQLSNLSIQRISGETASLEDCYINLAIVEGQAQREKDKEELKKKAVSFERLPSSERQQLESTNLNKLIALERLFEKQKLRDGSEGTPKRILIQGRAGIGKTTLCKKLVYDYQNHAFWQDQFDCVLWVPLRQLKTHAPKRLEDLLCTQYFAGYEMSQAQALSKTFYTHQAKTLFILDGLDEVVGELNDGRPLKDFLHILLNQAHVVITSRPAGVDAKLLGELDLELETVGFSPANVQAYIEKFAPGPNQAAIQQFINQTPLIQGLVNIPIQLDALCYSWDQIPQNKTVTMSTLYEAMVDKLWRKDSVRLEKEEKGKVLGVEVIEDLSESDLAELMTAEIDYLGYLAFKGLETEKIEFSREELSQRRKELNGSAQTGRKLPLNFTTNLKKTSYLHTADAHRPESERQYHFLHLTFQEFFAAKFLAGHLQAYTKVEESSTPVGQKDLSVMPQRHEVEAFIATHKYNPRYEIVWWMVAGLLKGATLENFFDVLEQSPRDLIGGRHQQVLMGCLNEARSRLNPEAVLGLEKAFMRGFNFERKLSNGEYESKLGRQSAFPEHLLLALLDQPDNIKSEIINALGARPTLSEAAELELISTLQDQSENIRSAAATALERRTLSNAAVQALISALQDQNENVRSKAAEALGGQSILSNTAVQALIDALQDQNENVRSKAAGALGGQSILSDTAVQALIDALQDQNENVRFKATGALGGQSILSDTAVQALISALQDQNENVRSKAARALRGQSILSDTAVQALISALQDQNENVRSKAAEALGGQSILSDTAVQALIDALQDQNENVRDAVVMALRGRDTLPKAAMRTIVIGALQDQDADVRDAASRALGGRRTLFVADEQALISALQDESRGLRRAVASWLEGPSTLSDAVVQALIGALQDEDCTVRSAAGRALEYQSTLSVVATQALISALQDQDQYVRFKAARALGSKDSLSEAAVLALIEALQDQNSYEVSCIAEMALKGKSLLSNAAEQALIGALQHENKEVRYRAVSTLDGESALSDATVHALINILQDEHKTTGFSAGIALRGRSTLPDAAVQALIGALQHENPDIRYVVTRALDSQNTLSDAGVQALIGAFEHEDTIRPVLARALLNHLEDIYAVLPGLSPNQIETLYTKCLFNYSCKHRAPLYVQDDRLHFYTERGAGQTARIEKVKLEKIIQAFEAVQIKGGLLLKEA</sequence>
<dbReference type="InterPro" id="IPR011990">
    <property type="entry name" value="TPR-like_helical_dom_sf"/>
</dbReference>
<proteinExistence type="predicted"/>
<keyword evidence="2" id="KW-1185">Reference proteome</keyword>
<dbReference type="PANTHER" id="PTHR12697:SF5">
    <property type="entry name" value="DEOXYHYPUSINE HYDROXYLASE"/>
    <property type="match status" value="1"/>
</dbReference>
<dbReference type="InterPro" id="IPR004155">
    <property type="entry name" value="PBS_lyase_HEAT"/>
</dbReference>
<dbReference type="InterPro" id="IPR016024">
    <property type="entry name" value="ARM-type_fold"/>
</dbReference>
<dbReference type="KEGG" id="mcys:MCB1EB_1834"/>
<dbReference type="SMART" id="SM00567">
    <property type="entry name" value="EZ_HEAT"/>
    <property type="match status" value="10"/>
</dbReference>
<dbReference type="Pfam" id="PF23238">
    <property type="entry name" value="DUF7068"/>
    <property type="match status" value="1"/>
</dbReference>
<dbReference type="SUPFAM" id="SSF52540">
    <property type="entry name" value="P-loop containing nucleoside triphosphate hydrolases"/>
    <property type="match status" value="1"/>
</dbReference>
<protein>
    <submittedName>
        <fullName evidence="1">Uncharacterized protein</fullName>
    </submittedName>
</protein>
<dbReference type="InterPro" id="IPR055496">
    <property type="entry name" value="DUF7068"/>
</dbReference>